<protein>
    <submittedName>
        <fullName evidence="2">Uncharacterized protein</fullName>
    </submittedName>
</protein>
<evidence type="ECO:0000313" key="3">
    <source>
        <dbReference type="Proteomes" id="UP001430953"/>
    </source>
</evidence>
<dbReference type="AlphaFoldDB" id="A0AAW2E5H0"/>
<feature type="compositionally biased region" description="Basic residues" evidence="1">
    <location>
        <begin position="8"/>
        <end position="22"/>
    </location>
</feature>
<proteinExistence type="predicted"/>
<feature type="region of interest" description="Disordered" evidence="1">
    <location>
        <begin position="39"/>
        <end position="123"/>
    </location>
</feature>
<accession>A0AAW2E5H0</accession>
<feature type="compositionally biased region" description="Low complexity" evidence="1">
    <location>
        <begin position="63"/>
        <end position="87"/>
    </location>
</feature>
<reference evidence="2 3" key="1">
    <citation type="submission" date="2023-03" db="EMBL/GenBank/DDBJ databases">
        <title>High recombination rates correlate with genetic variation in Cardiocondyla obscurior ants.</title>
        <authorList>
            <person name="Errbii M."/>
        </authorList>
    </citation>
    <scope>NUCLEOTIDE SEQUENCE [LARGE SCALE GENOMIC DNA]</scope>
    <source>
        <strain evidence="2">Alpha-2009</strain>
        <tissue evidence="2">Whole body</tissue>
    </source>
</reference>
<sequence>MGRPTAHTAHRHPTLPRTQTRHLVPRWGAPQHPILQVLGAPKTSSTGLTRPPKPTSLLTTRALPSLPSTGRSRPSSTPTSPRLGRSRAFLRPGAPAFLRPGAPGHPRHRHLRDSGAPEPSFDRALPAPSFDRALPAILDTDLSETRALPTLSRIFAPIRPRPRASDTARAARPVIRGNRNNRRGLLPRIRPEATRTNDLWESSSRQIAVFLDNLFLKFELLLQEKTRPDYIKRYKHCRSVPCTAASCLPHVCAVTRLLVGSDNSRKCNLIDKILCRVSGSAAIGGITAIRESADNFSGRTAGTRDAGAKRRVW</sequence>
<keyword evidence="3" id="KW-1185">Reference proteome</keyword>
<gene>
    <name evidence="2" type="ORF">PUN28_020629</name>
</gene>
<name>A0AAW2E5H0_9HYME</name>
<organism evidence="2 3">
    <name type="scientific">Cardiocondyla obscurior</name>
    <dbReference type="NCBI Taxonomy" id="286306"/>
    <lineage>
        <taxon>Eukaryota</taxon>
        <taxon>Metazoa</taxon>
        <taxon>Ecdysozoa</taxon>
        <taxon>Arthropoda</taxon>
        <taxon>Hexapoda</taxon>
        <taxon>Insecta</taxon>
        <taxon>Pterygota</taxon>
        <taxon>Neoptera</taxon>
        <taxon>Endopterygota</taxon>
        <taxon>Hymenoptera</taxon>
        <taxon>Apocrita</taxon>
        <taxon>Aculeata</taxon>
        <taxon>Formicoidea</taxon>
        <taxon>Formicidae</taxon>
        <taxon>Myrmicinae</taxon>
        <taxon>Cardiocondyla</taxon>
    </lineage>
</organism>
<feature type="region of interest" description="Disordered" evidence="1">
    <location>
        <begin position="1"/>
        <end position="22"/>
    </location>
</feature>
<comment type="caution">
    <text evidence="2">The sequence shown here is derived from an EMBL/GenBank/DDBJ whole genome shotgun (WGS) entry which is preliminary data.</text>
</comment>
<evidence type="ECO:0000256" key="1">
    <source>
        <dbReference type="SAM" id="MobiDB-lite"/>
    </source>
</evidence>
<evidence type="ECO:0000313" key="2">
    <source>
        <dbReference type="EMBL" id="KAL0098673.1"/>
    </source>
</evidence>
<dbReference type="Proteomes" id="UP001430953">
    <property type="component" value="Unassembled WGS sequence"/>
</dbReference>
<dbReference type="EMBL" id="JADYXP020000043">
    <property type="protein sequence ID" value="KAL0098673.1"/>
    <property type="molecule type" value="Genomic_DNA"/>
</dbReference>